<evidence type="ECO:0000256" key="1">
    <source>
        <dbReference type="ARBA" id="ARBA00022723"/>
    </source>
</evidence>
<organism evidence="10 11">
    <name type="scientific">Halopseudomonas aestusnigri</name>
    <dbReference type="NCBI Taxonomy" id="857252"/>
    <lineage>
        <taxon>Bacteria</taxon>
        <taxon>Pseudomonadati</taxon>
        <taxon>Pseudomonadota</taxon>
        <taxon>Gammaproteobacteria</taxon>
        <taxon>Pseudomonadales</taxon>
        <taxon>Pseudomonadaceae</taxon>
        <taxon>Halopseudomonas</taxon>
    </lineage>
</organism>
<dbReference type="Pfam" id="PF03352">
    <property type="entry name" value="Adenine_glyco"/>
    <property type="match status" value="1"/>
</dbReference>
<keyword evidence="11" id="KW-1185">Reference proteome</keyword>
<keyword evidence="4 9" id="KW-0862">Zinc</keyword>
<name>A0AAQ1JQB5_9GAMM</name>
<dbReference type="GO" id="GO:0008725">
    <property type="term" value="F:DNA-3-methyladenine glycosylase activity"/>
    <property type="evidence" value="ECO:0007669"/>
    <property type="project" value="UniProtKB-EC"/>
</dbReference>
<keyword evidence="3" id="KW-0378">Hydrolase</keyword>
<dbReference type="GO" id="GO:0006284">
    <property type="term" value="P:base-excision repair"/>
    <property type="evidence" value="ECO:0007669"/>
    <property type="project" value="InterPro"/>
</dbReference>
<dbReference type="InterPro" id="IPR011257">
    <property type="entry name" value="DNA_glycosylase"/>
</dbReference>
<dbReference type="InterPro" id="IPR004597">
    <property type="entry name" value="Tag"/>
</dbReference>
<accession>A0AAQ1JQB5</accession>
<evidence type="ECO:0000256" key="8">
    <source>
        <dbReference type="ARBA" id="ARBA00066766"/>
    </source>
</evidence>
<dbReference type="PANTHER" id="PTHR30037:SF4">
    <property type="entry name" value="DNA-3-METHYLADENINE GLYCOSYLASE I"/>
    <property type="match status" value="1"/>
</dbReference>
<feature type="binding site" evidence="9">
    <location>
        <position position="179"/>
    </location>
    <ligand>
        <name>Zn(2+)</name>
        <dbReference type="ChEBI" id="CHEBI:29105"/>
    </ligand>
</feature>
<feature type="binding site" evidence="9">
    <location>
        <position position="22"/>
    </location>
    <ligand>
        <name>Zn(2+)</name>
        <dbReference type="ChEBI" id="CHEBI:29105"/>
    </ligand>
</feature>
<dbReference type="NCBIfam" id="TIGR00624">
    <property type="entry name" value="tag"/>
    <property type="match status" value="1"/>
</dbReference>
<dbReference type="EC" id="3.2.2.20" evidence="8"/>
<protein>
    <recommendedName>
        <fullName evidence="8">DNA-3-methyladenine glycosylase I</fullName>
        <ecNumber evidence="8">3.2.2.20</ecNumber>
    </recommendedName>
</protein>
<evidence type="ECO:0000313" key="10">
    <source>
        <dbReference type="EMBL" id="SEG38515.1"/>
    </source>
</evidence>
<evidence type="ECO:0000256" key="4">
    <source>
        <dbReference type="ARBA" id="ARBA00022833"/>
    </source>
</evidence>
<comment type="function">
    <text evidence="7">Hydrolysis of the deoxyribose N-glycosidic bond to excise 3-methyladenine from the damaged DNA polymer formed by alkylation lesions.</text>
</comment>
<dbReference type="GO" id="GO:0046872">
    <property type="term" value="F:metal ion binding"/>
    <property type="evidence" value="ECO:0007669"/>
    <property type="project" value="UniProtKB-KW"/>
</dbReference>
<feature type="binding site" evidence="9">
    <location>
        <position position="9"/>
    </location>
    <ligand>
        <name>Zn(2+)</name>
        <dbReference type="ChEBI" id="CHEBI:29105"/>
    </ligand>
</feature>
<reference evidence="10 11" key="1">
    <citation type="submission" date="2016-10" db="EMBL/GenBank/DDBJ databases">
        <authorList>
            <person name="Varghese N."/>
            <person name="Submissions S."/>
        </authorList>
    </citation>
    <scope>NUCLEOTIDE SEQUENCE [LARGE SCALE GENOMIC DNA]</scope>
    <source>
        <strain evidence="10 11">CECT 8317</strain>
    </source>
</reference>
<evidence type="ECO:0000256" key="6">
    <source>
        <dbReference type="ARBA" id="ARBA00052558"/>
    </source>
</evidence>
<keyword evidence="1 9" id="KW-0479">Metal-binding</keyword>
<evidence type="ECO:0000256" key="7">
    <source>
        <dbReference type="ARBA" id="ARBA00057608"/>
    </source>
</evidence>
<feature type="binding site" evidence="9">
    <location>
        <position position="183"/>
    </location>
    <ligand>
        <name>Zn(2+)</name>
        <dbReference type="ChEBI" id="CHEBI:29105"/>
    </ligand>
</feature>
<evidence type="ECO:0000313" key="11">
    <source>
        <dbReference type="Proteomes" id="UP000243518"/>
    </source>
</evidence>
<comment type="catalytic activity">
    <reaction evidence="6">
        <text>Hydrolysis of alkylated DNA, releasing 3-methyladenine.</text>
        <dbReference type="EC" id="3.2.2.20"/>
    </reaction>
</comment>
<evidence type="ECO:0000256" key="3">
    <source>
        <dbReference type="ARBA" id="ARBA00022801"/>
    </source>
</evidence>
<evidence type="ECO:0000256" key="9">
    <source>
        <dbReference type="PIRSR" id="PIRSR604597-1"/>
    </source>
</evidence>
<comment type="caution">
    <text evidence="10">The sequence shown here is derived from an EMBL/GenBank/DDBJ whole genome shotgun (WGS) entry which is preliminary data.</text>
</comment>
<evidence type="ECO:0000256" key="2">
    <source>
        <dbReference type="ARBA" id="ARBA00022763"/>
    </source>
</evidence>
<proteinExistence type="predicted"/>
<keyword evidence="5" id="KW-0234">DNA repair</keyword>
<dbReference type="SUPFAM" id="SSF48150">
    <property type="entry name" value="DNA-glycosylase"/>
    <property type="match status" value="1"/>
</dbReference>
<gene>
    <name evidence="10" type="ORF">SAMN05216586_10621</name>
</gene>
<dbReference type="InterPro" id="IPR005019">
    <property type="entry name" value="Adenine_glyco"/>
</dbReference>
<sequence>MNPTDPVRCGWCSDDPVYQRYHDEEWGVPCRDAGSLFEMLMLEGFQAGLSWITVLRKREHYRQVYRDFDIAFMANQSDDELHALLQDPGIIRNRLKVYGARRNARAWQRLCADHDPVDWLWQFVGGQPLIRHAATLSEIPAQTAEAKAMSKALQKADFTFVGPTICYAFMQATGMVMDHTADCHCYPALAAG</sequence>
<keyword evidence="2" id="KW-0227">DNA damage</keyword>
<evidence type="ECO:0000256" key="5">
    <source>
        <dbReference type="ARBA" id="ARBA00023204"/>
    </source>
</evidence>
<dbReference type="Proteomes" id="UP000243518">
    <property type="component" value="Unassembled WGS sequence"/>
</dbReference>
<dbReference type="Gene3D" id="1.10.340.30">
    <property type="entry name" value="Hypothetical protein, domain 2"/>
    <property type="match status" value="1"/>
</dbReference>
<dbReference type="FunFam" id="1.10.340.30:FF:000009">
    <property type="entry name" value="DNA-3-methyladenine glycosylase I"/>
    <property type="match status" value="1"/>
</dbReference>
<dbReference type="AlphaFoldDB" id="A0AAQ1JQB5"/>
<dbReference type="InterPro" id="IPR052891">
    <property type="entry name" value="DNA-3mA_glycosylase"/>
</dbReference>
<dbReference type="RefSeq" id="WP_088275912.1">
    <property type="nucleotide sequence ID" value="NZ_FNVE01000006.1"/>
</dbReference>
<dbReference type="EMBL" id="FNVE01000006">
    <property type="protein sequence ID" value="SEG38515.1"/>
    <property type="molecule type" value="Genomic_DNA"/>
</dbReference>
<dbReference type="PANTHER" id="PTHR30037">
    <property type="entry name" value="DNA-3-METHYLADENINE GLYCOSYLASE 1"/>
    <property type="match status" value="1"/>
</dbReference>